<dbReference type="RefSeq" id="XP_004498122.1">
    <property type="nucleotide sequence ID" value="XM_004498065.3"/>
</dbReference>
<dbReference type="OrthoDB" id="376357at2759"/>
<reference evidence="3" key="1">
    <citation type="journal article" date="2013" name="Nat. Biotechnol.">
        <title>Draft genome sequence of chickpea (Cicer arietinum) provides a resource for trait improvement.</title>
        <authorList>
            <person name="Varshney R.K."/>
            <person name="Song C."/>
            <person name="Saxena R.K."/>
            <person name="Azam S."/>
            <person name="Yu S."/>
            <person name="Sharpe A.G."/>
            <person name="Cannon S."/>
            <person name="Baek J."/>
            <person name="Rosen B.D."/>
            <person name="Tar'an B."/>
            <person name="Millan T."/>
            <person name="Zhang X."/>
            <person name="Ramsay L.D."/>
            <person name="Iwata A."/>
            <person name="Wang Y."/>
            <person name="Nelson W."/>
            <person name="Farmer A.D."/>
            <person name="Gaur P.M."/>
            <person name="Soderlund C."/>
            <person name="Penmetsa R.V."/>
            <person name="Xu C."/>
            <person name="Bharti A.K."/>
            <person name="He W."/>
            <person name="Winter P."/>
            <person name="Zhao S."/>
            <person name="Hane J.K."/>
            <person name="Carrasquilla-Garcia N."/>
            <person name="Condie J.A."/>
            <person name="Upadhyaya H.D."/>
            <person name="Luo M.C."/>
            <person name="Thudi M."/>
            <person name="Gowda C.L."/>
            <person name="Singh N.P."/>
            <person name="Lichtenzveig J."/>
            <person name="Gali K.K."/>
            <person name="Rubio J."/>
            <person name="Nadarajan N."/>
            <person name="Dolezel J."/>
            <person name="Bansal K.C."/>
            <person name="Xu X."/>
            <person name="Edwards D."/>
            <person name="Zhang G."/>
            <person name="Kahl G."/>
            <person name="Gil J."/>
            <person name="Singh K.B."/>
            <person name="Datta S.K."/>
            <person name="Jackson S.A."/>
            <person name="Wang J."/>
            <person name="Cook D.R."/>
        </authorList>
    </citation>
    <scope>NUCLEOTIDE SEQUENCE [LARGE SCALE GENOMIC DNA]</scope>
    <source>
        <strain evidence="3">cv. CDC Frontier</strain>
    </source>
</reference>
<dbReference type="Pfam" id="PF13370">
    <property type="entry name" value="Fer4_13"/>
    <property type="match status" value="1"/>
</dbReference>
<organism evidence="3 4">
    <name type="scientific">Cicer arietinum</name>
    <name type="common">Chickpea</name>
    <name type="synonym">Garbanzo</name>
    <dbReference type="NCBI Taxonomy" id="3827"/>
    <lineage>
        <taxon>Eukaryota</taxon>
        <taxon>Viridiplantae</taxon>
        <taxon>Streptophyta</taxon>
        <taxon>Embryophyta</taxon>
        <taxon>Tracheophyta</taxon>
        <taxon>Spermatophyta</taxon>
        <taxon>Magnoliopsida</taxon>
        <taxon>eudicotyledons</taxon>
        <taxon>Gunneridae</taxon>
        <taxon>Pentapetalae</taxon>
        <taxon>rosids</taxon>
        <taxon>fabids</taxon>
        <taxon>Fabales</taxon>
        <taxon>Fabaceae</taxon>
        <taxon>Papilionoideae</taxon>
        <taxon>50 kb inversion clade</taxon>
        <taxon>NPAAA clade</taxon>
        <taxon>Hologalegina</taxon>
        <taxon>IRL clade</taxon>
        <taxon>Cicereae</taxon>
        <taxon>Cicer</taxon>
    </lineage>
</organism>
<keyword evidence="1" id="KW-0812">Transmembrane</keyword>
<dbReference type="PROSITE" id="PS50076">
    <property type="entry name" value="DNAJ_2"/>
    <property type="match status" value="1"/>
</dbReference>
<reference evidence="4" key="2">
    <citation type="submission" date="2025-08" db="UniProtKB">
        <authorList>
            <consortium name="RefSeq"/>
        </authorList>
    </citation>
    <scope>IDENTIFICATION</scope>
    <source>
        <tissue evidence="4">Etiolated seedlings</tissue>
    </source>
</reference>
<feature type="domain" description="J" evidence="2">
    <location>
        <begin position="80"/>
        <end position="143"/>
    </location>
</feature>
<name>A0A1S2Y216_CICAR</name>
<dbReference type="InterPro" id="IPR001623">
    <property type="entry name" value="DnaJ_domain"/>
</dbReference>
<dbReference type="SMART" id="SM00271">
    <property type="entry name" value="DnaJ"/>
    <property type="match status" value="1"/>
</dbReference>
<keyword evidence="1" id="KW-1133">Transmembrane helix</keyword>
<gene>
    <name evidence="4" type="primary">LOC101499169</name>
</gene>
<evidence type="ECO:0000259" key="2">
    <source>
        <dbReference type="PROSITE" id="PS50076"/>
    </source>
</evidence>
<dbReference type="CDD" id="cd06257">
    <property type="entry name" value="DnaJ"/>
    <property type="match status" value="1"/>
</dbReference>
<evidence type="ECO:0000256" key="1">
    <source>
        <dbReference type="SAM" id="Phobius"/>
    </source>
</evidence>
<evidence type="ECO:0000313" key="3">
    <source>
        <dbReference type="Proteomes" id="UP000087171"/>
    </source>
</evidence>
<keyword evidence="1" id="KW-0472">Membrane</keyword>
<proteinExistence type="predicted"/>
<protein>
    <submittedName>
        <fullName evidence="4">Chaperone protein dnaJ C76, chloroplastic</fullName>
    </submittedName>
</protein>
<feature type="transmembrane region" description="Helical" evidence="1">
    <location>
        <begin position="462"/>
        <end position="486"/>
    </location>
</feature>
<dbReference type="InterPro" id="IPR036869">
    <property type="entry name" value="J_dom_sf"/>
</dbReference>
<accession>A0A1S2Y216</accession>
<dbReference type="Pfam" id="PF00226">
    <property type="entry name" value="DnaJ"/>
    <property type="match status" value="1"/>
</dbReference>
<dbReference type="Gene3D" id="1.10.287.110">
    <property type="entry name" value="DnaJ domain"/>
    <property type="match status" value="1"/>
</dbReference>
<dbReference type="PANTHER" id="PTHR45295:SF1">
    <property type="entry name" value="CHAPERONE PROTEIN DNAJ C76, CHLOROPLASTIC"/>
    <property type="match status" value="1"/>
</dbReference>
<dbReference type="SUPFAM" id="SSF54862">
    <property type="entry name" value="4Fe-4S ferredoxins"/>
    <property type="match status" value="1"/>
</dbReference>
<dbReference type="SUPFAM" id="SSF46565">
    <property type="entry name" value="Chaperone J-domain"/>
    <property type="match status" value="1"/>
</dbReference>
<dbReference type="PaxDb" id="3827-XP_004498122.1"/>
<dbReference type="Gene3D" id="3.30.70.20">
    <property type="match status" value="1"/>
</dbReference>
<dbReference type="Proteomes" id="UP000087171">
    <property type="component" value="Chromosome Ca4"/>
</dbReference>
<dbReference type="AlphaFoldDB" id="A0A1S2Y216"/>
<dbReference type="PANTHER" id="PTHR45295">
    <property type="entry name" value="CHAPERONE PROTEIN DNAJ C76, CHLOROPLASTIC"/>
    <property type="match status" value="1"/>
</dbReference>
<evidence type="ECO:0000313" key="4">
    <source>
        <dbReference type="RefSeq" id="XP_004498122.1"/>
    </source>
</evidence>
<sequence length="491" mass="55404">MKLSYGTMMSYPLLPPQTQTINMSSIASSTCFPFYTPHKSSNLHNNNKSCFSKSNYFSTLTCKASSSSTRSFSSYMLEFDLYDLLGIDSSCDQSQIKTAYRSLQKRCHPDIAGPSGHDMAIILNDAYAILSDPSARLAYDKEHAKTTEFKGFTGRPIYSVWCGSESEQKAIFVDEVKCVGCLKCALLAEKTFAIESVYGRARVVSQWADSEHKIDEAIQACPVNCISVVERSNLAALEFLMSKQPRGNVRIGASNTAGARVSNIFVDVEKFQTRFQETMEKASKYSKETDFQRESRISAIQAIRSISNWLYWQPHISKSNQTITRVMHKLPQPNIDKLRDAAARKKIIDTKKTNHQTPLNITHHEEYWTPSTIVLPSSSTTTTTTTTITTPTQFEKLKRNKRRNKSDVERYENEKSPIRWGFPMITSLFGMAIVRLHEVRSTIELKEHLGGSLALEIVNSSWLQYVLAAAIWYIIGIAVIDFVAIIGNRNR</sequence>
<keyword evidence="3" id="KW-1185">Reference proteome</keyword>
<dbReference type="KEGG" id="cam:101499169"/>
<dbReference type="STRING" id="3827.A0A1S2Y216"/>
<dbReference type="eggNOG" id="KOG0716">
    <property type="taxonomic scope" value="Eukaryota"/>
</dbReference>
<dbReference type="GeneID" id="101499169"/>